<dbReference type="EMBL" id="PGCJ01000352">
    <property type="protein sequence ID" value="PLW31294.1"/>
    <property type="molecule type" value="Genomic_DNA"/>
</dbReference>
<dbReference type="AlphaFoldDB" id="A0A2N5U0N4"/>
<reference evidence="1 2" key="1">
    <citation type="submission" date="2017-11" db="EMBL/GenBank/DDBJ databases">
        <title>De novo assembly and phasing of dikaryotic genomes from two isolates of Puccinia coronata f. sp. avenae, the causal agent of oat crown rust.</title>
        <authorList>
            <person name="Miller M.E."/>
            <person name="Zhang Y."/>
            <person name="Omidvar V."/>
            <person name="Sperschneider J."/>
            <person name="Schwessinger B."/>
            <person name="Raley C."/>
            <person name="Palmer J.M."/>
            <person name="Garnica D."/>
            <person name="Upadhyaya N."/>
            <person name="Rathjen J."/>
            <person name="Taylor J.M."/>
            <person name="Park R.F."/>
            <person name="Dodds P.N."/>
            <person name="Hirsch C.D."/>
            <person name="Kianian S.F."/>
            <person name="Figueroa M."/>
        </authorList>
    </citation>
    <scope>NUCLEOTIDE SEQUENCE [LARGE SCALE GENOMIC DNA]</scope>
    <source>
        <strain evidence="1">12NC29</strain>
    </source>
</reference>
<accession>A0A2N5U0N4</accession>
<evidence type="ECO:0000313" key="2">
    <source>
        <dbReference type="Proteomes" id="UP000235388"/>
    </source>
</evidence>
<gene>
    <name evidence="1" type="ORF">PCANC_25131</name>
</gene>
<name>A0A2N5U0N4_9BASI</name>
<sequence length="194" mass="21320">MLEPQLPPTSQGNLASYLVIPTTSPIWTFKSNDDIRDVLTPLGVPFIALHLLTPAQTVLFVKPNSAYDISGTIVLQGHARNGTFFYESRNAFITHWRGTALEESQVTVIGVGTINDIAGKYVAIPLYQKCLVITVSHKHQDGTTVCVDYIICPNHTVLPCNSRLLIGTRAFFKCYLSSALPQDNGAFEVMTYSS</sequence>
<organism evidence="1 2">
    <name type="scientific">Puccinia coronata f. sp. avenae</name>
    <dbReference type="NCBI Taxonomy" id="200324"/>
    <lineage>
        <taxon>Eukaryota</taxon>
        <taxon>Fungi</taxon>
        <taxon>Dikarya</taxon>
        <taxon>Basidiomycota</taxon>
        <taxon>Pucciniomycotina</taxon>
        <taxon>Pucciniomycetes</taxon>
        <taxon>Pucciniales</taxon>
        <taxon>Pucciniaceae</taxon>
        <taxon>Puccinia</taxon>
    </lineage>
</organism>
<evidence type="ECO:0000313" key="1">
    <source>
        <dbReference type="EMBL" id="PLW31294.1"/>
    </source>
</evidence>
<keyword evidence="2" id="KW-1185">Reference proteome</keyword>
<dbReference type="Proteomes" id="UP000235388">
    <property type="component" value="Unassembled WGS sequence"/>
</dbReference>
<proteinExistence type="predicted"/>
<protein>
    <submittedName>
        <fullName evidence="1">Uncharacterized protein</fullName>
    </submittedName>
</protein>
<comment type="caution">
    <text evidence="1">The sequence shown here is derived from an EMBL/GenBank/DDBJ whole genome shotgun (WGS) entry which is preliminary data.</text>
</comment>